<proteinExistence type="predicted"/>
<keyword evidence="2" id="KW-0732">Signal</keyword>
<name>A0A0N0XIL9_9NEIS</name>
<gene>
    <name evidence="4" type="primary">dsbD_1</name>
    <name evidence="4" type="ORF">WG78_15900</name>
</gene>
<dbReference type="PANTHER" id="PTHR32234">
    <property type="entry name" value="THIOL:DISULFIDE INTERCHANGE PROTEIN DSBD"/>
    <property type="match status" value="1"/>
</dbReference>
<feature type="chain" id="PRO_5005863212" evidence="2">
    <location>
        <begin position="23"/>
        <end position="162"/>
    </location>
</feature>
<sequence>MQRLLSSLLFAACGLATTAAFAVDQKDLLPPTEAFKASVEQVDANHLNVIFTVAPGYYLYHDRIKVTANPTTAFDSTFPAGKIKNDPNFGKMEVYPHPFNLSLASKTAWPASTALTVKMQGCADAGVCYPPQTVTLKLPTDNASHAVQSGSKKDELFGTTKK</sequence>
<feature type="region of interest" description="Disordered" evidence="1">
    <location>
        <begin position="142"/>
        <end position="162"/>
    </location>
</feature>
<evidence type="ECO:0000313" key="4">
    <source>
        <dbReference type="EMBL" id="KPC50794.1"/>
    </source>
</evidence>
<dbReference type="STRING" id="857265.WG78_15900"/>
<dbReference type="AlphaFoldDB" id="A0A0N0XIL9"/>
<dbReference type="SUPFAM" id="SSF74863">
    <property type="entry name" value="Thiol:disulfide interchange protein DsbD, N-terminal domain (DsbD-alpha)"/>
    <property type="match status" value="1"/>
</dbReference>
<dbReference type="InterPro" id="IPR036929">
    <property type="entry name" value="DsbDN_sf"/>
</dbReference>
<dbReference type="Pfam" id="PF11412">
    <property type="entry name" value="DsbD_N"/>
    <property type="match status" value="1"/>
</dbReference>
<accession>A0A0N0XIL9</accession>
<dbReference type="PATRIC" id="fig|857265.3.peg.3260"/>
<reference evidence="4 5" key="1">
    <citation type="submission" date="2015-07" db="EMBL/GenBank/DDBJ databases">
        <title>Draft genome sequence of the Amantichitinum ursilacus IGB-41, a new chitin-degrading bacterium.</title>
        <authorList>
            <person name="Kirstahler P."/>
            <person name="Guenther M."/>
            <person name="Grumaz C."/>
            <person name="Rupp S."/>
            <person name="Zibek S."/>
            <person name="Sohn K."/>
        </authorList>
    </citation>
    <scope>NUCLEOTIDE SEQUENCE [LARGE SCALE GENOMIC DNA]</scope>
    <source>
        <strain evidence="4 5">IGB-41</strain>
    </source>
</reference>
<dbReference type="PANTHER" id="PTHR32234:SF0">
    <property type="entry name" value="THIOL:DISULFIDE INTERCHANGE PROTEIN DSBD"/>
    <property type="match status" value="1"/>
</dbReference>
<dbReference type="OrthoDB" id="9811036at2"/>
<dbReference type="Proteomes" id="UP000037939">
    <property type="component" value="Unassembled WGS sequence"/>
</dbReference>
<evidence type="ECO:0000313" key="5">
    <source>
        <dbReference type="Proteomes" id="UP000037939"/>
    </source>
</evidence>
<feature type="signal peptide" evidence="2">
    <location>
        <begin position="1"/>
        <end position="22"/>
    </location>
</feature>
<dbReference type="Gene3D" id="2.60.40.1250">
    <property type="entry name" value="Thiol:disulfide interchange protein DsbD, N-terminal domain"/>
    <property type="match status" value="1"/>
</dbReference>
<organism evidence="4 5">
    <name type="scientific">Amantichitinum ursilacus</name>
    <dbReference type="NCBI Taxonomy" id="857265"/>
    <lineage>
        <taxon>Bacteria</taxon>
        <taxon>Pseudomonadati</taxon>
        <taxon>Pseudomonadota</taxon>
        <taxon>Betaproteobacteria</taxon>
        <taxon>Neisseriales</taxon>
        <taxon>Chitinibacteraceae</taxon>
        <taxon>Amantichitinum</taxon>
    </lineage>
</organism>
<feature type="domain" description="Thiol:disulfide interchange protein DsbD N-terminal" evidence="3">
    <location>
        <begin position="25"/>
        <end position="138"/>
    </location>
</feature>
<dbReference type="EC" id="1.8.1.8" evidence="4"/>
<dbReference type="InterPro" id="IPR028250">
    <property type="entry name" value="DsbDN"/>
</dbReference>
<dbReference type="EMBL" id="LAQT01000026">
    <property type="protein sequence ID" value="KPC50794.1"/>
    <property type="molecule type" value="Genomic_DNA"/>
</dbReference>
<dbReference type="GO" id="GO:0045454">
    <property type="term" value="P:cell redox homeostasis"/>
    <property type="evidence" value="ECO:0007669"/>
    <property type="project" value="TreeGrafter"/>
</dbReference>
<keyword evidence="5" id="KW-1185">Reference proteome</keyword>
<comment type="caution">
    <text evidence="4">The sequence shown here is derived from an EMBL/GenBank/DDBJ whole genome shotgun (WGS) entry which is preliminary data.</text>
</comment>
<dbReference type="GO" id="GO:0047134">
    <property type="term" value="F:protein-disulfide reductase [NAD(P)H] activity"/>
    <property type="evidence" value="ECO:0007669"/>
    <property type="project" value="UniProtKB-EC"/>
</dbReference>
<evidence type="ECO:0000256" key="2">
    <source>
        <dbReference type="SAM" id="SignalP"/>
    </source>
</evidence>
<evidence type="ECO:0000259" key="3">
    <source>
        <dbReference type="Pfam" id="PF11412"/>
    </source>
</evidence>
<keyword evidence="4" id="KW-0560">Oxidoreductase</keyword>
<protein>
    <submittedName>
        <fullName evidence="4">Thiol:disulfide interchange protein DsbD</fullName>
        <ecNumber evidence="4">1.8.1.8</ecNumber>
    </submittedName>
</protein>
<evidence type="ECO:0000256" key="1">
    <source>
        <dbReference type="SAM" id="MobiDB-lite"/>
    </source>
</evidence>
<dbReference type="RefSeq" id="WP_053938798.1">
    <property type="nucleotide sequence ID" value="NZ_LAQT01000026.1"/>
</dbReference>